<evidence type="ECO:0000256" key="1">
    <source>
        <dbReference type="ARBA" id="ARBA00022737"/>
    </source>
</evidence>
<dbReference type="AlphaFoldDB" id="A0A381QL73"/>
<dbReference type="Pfam" id="PF00023">
    <property type="entry name" value="Ank"/>
    <property type="match status" value="2"/>
</dbReference>
<dbReference type="InterPro" id="IPR002110">
    <property type="entry name" value="Ankyrin_rpt"/>
</dbReference>
<proteinExistence type="predicted"/>
<reference evidence="3" key="1">
    <citation type="submission" date="2018-05" db="EMBL/GenBank/DDBJ databases">
        <authorList>
            <person name="Lanie J.A."/>
            <person name="Ng W.-L."/>
            <person name="Kazmierczak K.M."/>
            <person name="Andrzejewski T.M."/>
            <person name="Davidsen T.M."/>
            <person name="Wayne K.J."/>
            <person name="Tettelin H."/>
            <person name="Glass J.I."/>
            <person name="Rusch D."/>
            <person name="Podicherti R."/>
            <person name="Tsui H.-C.T."/>
            <person name="Winkler M.E."/>
        </authorList>
    </citation>
    <scope>NUCLEOTIDE SEQUENCE</scope>
</reference>
<dbReference type="SUPFAM" id="SSF48403">
    <property type="entry name" value="Ankyrin repeat"/>
    <property type="match status" value="2"/>
</dbReference>
<dbReference type="PANTHER" id="PTHR23206:SF7">
    <property type="entry name" value="PROTEIN KINASE DOMAIN-CONTAINING PROTEIN"/>
    <property type="match status" value="1"/>
</dbReference>
<dbReference type="InterPro" id="IPR051631">
    <property type="entry name" value="Ankyrin-KH/SAM_domain"/>
</dbReference>
<evidence type="ECO:0000256" key="2">
    <source>
        <dbReference type="ARBA" id="ARBA00023043"/>
    </source>
</evidence>
<gene>
    <name evidence="3" type="ORF">METZ01_LOCUS32472</name>
</gene>
<keyword evidence="1" id="KW-0677">Repeat</keyword>
<evidence type="ECO:0000313" key="3">
    <source>
        <dbReference type="EMBL" id="SUZ79618.1"/>
    </source>
</evidence>
<dbReference type="SMART" id="SM00248">
    <property type="entry name" value="ANK"/>
    <property type="match status" value="11"/>
</dbReference>
<sequence>MDQNRILIIFLRLSLIAGYCLPVAALAQATPAIIDALKTGDITAARTLVKSGTDVNSPQGDGATALHWAAHRDDQEAARLLIDSGANVNAVNELGATPLWLGAINGSSDMLKQLLEAGANPNVALSMGETPLMAAARSGNPRPVKLLLEAGANVNTTESEKGQDALMWAVAQQHADVVKVLISHGADLHARSKIWYQLENTAGNTNPTGNYRMAHGGSTPLIFVARNGDIETARVLIEAGSDVKDTEASGASALVIAAHSGHGPLAEFLLDQGADPNTAEAGYTALHAAVLRSQIDLVKALLRHGADINAVIEHGTPGRRFSADYSIRHQLIGSNALWLAAKYGEVEILQILLEEGADPFFKTERGETILQVAMGNSGSSLDHRRDRIGNAAPDLEDEEHRTLELARVLINLGVDVTAVDDRGYAALHHAVLKDFPTVVEYLIIQGADINLATQRGQTPLQLAITLQTIPGTNGLRGTRPEIAELLGRLGAN</sequence>
<organism evidence="3">
    <name type="scientific">marine metagenome</name>
    <dbReference type="NCBI Taxonomy" id="408172"/>
    <lineage>
        <taxon>unclassified sequences</taxon>
        <taxon>metagenomes</taxon>
        <taxon>ecological metagenomes</taxon>
    </lineage>
</organism>
<dbReference type="Gene3D" id="1.25.40.20">
    <property type="entry name" value="Ankyrin repeat-containing domain"/>
    <property type="match status" value="4"/>
</dbReference>
<name>A0A381QL73_9ZZZZ</name>
<dbReference type="PROSITE" id="PS50297">
    <property type="entry name" value="ANK_REP_REGION"/>
    <property type="match status" value="9"/>
</dbReference>
<dbReference type="PANTHER" id="PTHR23206">
    <property type="entry name" value="MASK PROTEIN"/>
    <property type="match status" value="1"/>
</dbReference>
<dbReference type="Pfam" id="PF12796">
    <property type="entry name" value="Ank_2"/>
    <property type="match status" value="3"/>
</dbReference>
<dbReference type="EMBL" id="UINC01001394">
    <property type="protein sequence ID" value="SUZ79618.1"/>
    <property type="molecule type" value="Genomic_DNA"/>
</dbReference>
<dbReference type="PRINTS" id="PR01415">
    <property type="entry name" value="ANKYRIN"/>
</dbReference>
<keyword evidence="2" id="KW-0040">ANK repeat</keyword>
<dbReference type="InterPro" id="IPR036770">
    <property type="entry name" value="Ankyrin_rpt-contain_sf"/>
</dbReference>
<accession>A0A381QL73</accession>
<dbReference type="PROSITE" id="PS50088">
    <property type="entry name" value="ANK_REPEAT"/>
    <property type="match status" value="9"/>
</dbReference>
<protein>
    <submittedName>
        <fullName evidence="3">Uncharacterized protein</fullName>
    </submittedName>
</protein>